<reference evidence="2 3" key="1">
    <citation type="submission" date="2021-12" db="EMBL/GenBank/DDBJ databases">
        <title>Genome sequencing of bacteria with rrn-lacking chromosome and rrn-plasmid.</title>
        <authorList>
            <person name="Anda M."/>
            <person name="Iwasaki W."/>
        </authorList>
    </citation>
    <scope>NUCLEOTIDE SEQUENCE [LARGE SCALE GENOMIC DNA]</scope>
    <source>
        <strain evidence="2 3">DSM 100852</strain>
    </source>
</reference>
<gene>
    <name evidence="2" type="ORF">FUAX_24840</name>
</gene>
<dbReference type="Gene3D" id="3.40.50.2000">
    <property type="entry name" value="Glycogen Phosphorylase B"/>
    <property type="match status" value="1"/>
</dbReference>
<accession>A0AAU9CSU3</accession>
<dbReference type="RefSeq" id="WP_338391630.1">
    <property type="nucleotide sequence ID" value="NZ_AP025314.1"/>
</dbReference>
<dbReference type="GO" id="GO:0016757">
    <property type="term" value="F:glycosyltransferase activity"/>
    <property type="evidence" value="ECO:0007669"/>
    <property type="project" value="InterPro"/>
</dbReference>
<dbReference type="SUPFAM" id="SSF53756">
    <property type="entry name" value="UDP-Glycosyltransferase/glycogen phosphorylase"/>
    <property type="match status" value="1"/>
</dbReference>
<sequence>MSKRRILFVYDYFLPAYKAGGPIRSLANLTTLLSPYFDCYVYTSDQDLDGEILAVEKDRWVTFSENIKVFYSSKSFRNSGGIKTLVRDIMPEAVYLNGVFSLDFIVSPLRQLKKGGYSGRVVMAPRGMLRDSAFRLKWYKKIPFMFFLKSMGLLENVRWHATDEQEAVDILNKLKVPAHKILPNVPFFDIESKGSVVEDRGMDAIRFVSVSLIARMKNHLAFLNTLIRMPSYGKTIIYDIYGPIKESEYWEECQALIKKLPPHVRCTYKGAIQPSEVSDILKDYHFYVLPTLGENFGHAIFEAFNVGLPVMISDRTPWKELRTKDAGWDFPLEDPEALEAVLEEILEMDNKVYVSMRSGARKLAEDFMQAQDFVKMYSDLLLN</sequence>
<evidence type="ECO:0000313" key="2">
    <source>
        <dbReference type="EMBL" id="BDD10052.1"/>
    </source>
</evidence>
<dbReference type="AlphaFoldDB" id="A0AAU9CSU3"/>
<dbReference type="PANTHER" id="PTHR46401:SF8">
    <property type="entry name" value="BLL6006 PROTEIN"/>
    <property type="match status" value="1"/>
</dbReference>
<protein>
    <recommendedName>
        <fullName evidence="1">Glycosyl transferase family 1 domain-containing protein</fullName>
    </recommendedName>
</protein>
<organism evidence="2 3">
    <name type="scientific">Fulvitalea axinellae</name>
    <dbReference type="NCBI Taxonomy" id="1182444"/>
    <lineage>
        <taxon>Bacteria</taxon>
        <taxon>Pseudomonadati</taxon>
        <taxon>Bacteroidota</taxon>
        <taxon>Cytophagia</taxon>
        <taxon>Cytophagales</taxon>
        <taxon>Persicobacteraceae</taxon>
        <taxon>Fulvitalea</taxon>
    </lineage>
</organism>
<dbReference type="EMBL" id="AP025314">
    <property type="protein sequence ID" value="BDD10052.1"/>
    <property type="molecule type" value="Genomic_DNA"/>
</dbReference>
<evidence type="ECO:0000313" key="3">
    <source>
        <dbReference type="Proteomes" id="UP001348817"/>
    </source>
</evidence>
<keyword evidence="3" id="KW-1185">Reference proteome</keyword>
<feature type="domain" description="Glycosyl transferase family 1" evidence="1">
    <location>
        <begin position="205"/>
        <end position="362"/>
    </location>
</feature>
<dbReference type="KEGG" id="fax:FUAX_24840"/>
<dbReference type="InterPro" id="IPR001296">
    <property type="entry name" value="Glyco_trans_1"/>
</dbReference>
<name>A0AAU9CSU3_9BACT</name>
<dbReference type="Pfam" id="PF00534">
    <property type="entry name" value="Glycos_transf_1"/>
    <property type="match status" value="1"/>
</dbReference>
<dbReference type="Proteomes" id="UP001348817">
    <property type="component" value="Chromosome"/>
</dbReference>
<proteinExistence type="predicted"/>
<evidence type="ECO:0000259" key="1">
    <source>
        <dbReference type="Pfam" id="PF00534"/>
    </source>
</evidence>
<dbReference type="PANTHER" id="PTHR46401">
    <property type="entry name" value="GLYCOSYLTRANSFERASE WBBK-RELATED"/>
    <property type="match status" value="1"/>
</dbReference>
<dbReference type="CDD" id="cd03801">
    <property type="entry name" value="GT4_PimA-like"/>
    <property type="match status" value="1"/>
</dbReference>